<dbReference type="InterPro" id="IPR011006">
    <property type="entry name" value="CheY-like_superfamily"/>
</dbReference>
<dbReference type="PANTHER" id="PTHR37299:SF1">
    <property type="entry name" value="STAGE 0 SPORULATION PROTEIN A HOMOLOG"/>
    <property type="match status" value="1"/>
</dbReference>
<evidence type="ECO:0000256" key="1">
    <source>
        <dbReference type="PROSITE-ProRule" id="PRU00169"/>
    </source>
</evidence>
<dbReference type="PANTHER" id="PTHR37299">
    <property type="entry name" value="TRANSCRIPTIONAL REGULATOR-RELATED"/>
    <property type="match status" value="1"/>
</dbReference>
<protein>
    <submittedName>
        <fullName evidence="4">Two-component system LytT family response regulator</fullName>
    </submittedName>
</protein>
<dbReference type="InterPro" id="IPR007492">
    <property type="entry name" value="LytTR_DNA-bd_dom"/>
</dbReference>
<dbReference type="PROSITE" id="PS50110">
    <property type="entry name" value="RESPONSE_REGULATORY"/>
    <property type="match status" value="1"/>
</dbReference>
<dbReference type="Gene3D" id="3.40.50.2300">
    <property type="match status" value="1"/>
</dbReference>
<proteinExistence type="predicted"/>
<name>A0A841PS74_9BACI</name>
<gene>
    <name evidence="4" type="ORF">HNQ94_000208</name>
</gene>
<feature type="domain" description="HTH LytTR-type" evidence="3">
    <location>
        <begin position="135"/>
        <end position="204"/>
    </location>
</feature>
<dbReference type="InterPro" id="IPR001789">
    <property type="entry name" value="Sig_transdc_resp-reg_receiver"/>
</dbReference>
<dbReference type="Proteomes" id="UP000581688">
    <property type="component" value="Unassembled WGS sequence"/>
</dbReference>
<dbReference type="Pfam" id="PF00072">
    <property type="entry name" value="Response_reg"/>
    <property type="match status" value="1"/>
</dbReference>
<dbReference type="InterPro" id="IPR046947">
    <property type="entry name" value="LytR-like"/>
</dbReference>
<comment type="caution">
    <text evidence="4">The sequence shown here is derived from an EMBL/GenBank/DDBJ whole genome shotgun (WGS) entry which is preliminary data.</text>
</comment>
<dbReference type="GO" id="GO:0000156">
    <property type="term" value="F:phosphorelay response regulator activity"/>
    <property type="evidence" value="ECO:0007669"/>
    <property type="project" value="InterPro"/>
</dbReference>
<sequence>MNQKIKVVIAEDNTAAQEILMSFIEPLDRFELVGVVNHAEKLLELTANIKPDLIIADINMSQQNGIDVIRSCLEINPTLKFIFTSASKEHAVKAFDLNAVDYMLKPLKKERLYVALERAKNLLVNTNQLVNNPILTIKMDRTSYFIHFFNIIFIEKADRKTIIHTFDQQYETNDSLDYIFQKLDSRFYRTHRSFIANTTLISHITLEGETYFVHFRNYPNHAHLSKLQKNQLIKAISEN</sequence>
<reference evidence="4 5" key="1">
    <citation type="submission" date="2020-08" db="EMBL/GenBank/DDBJ databases">
        <title>Genomic Encyclopedia of Type Strains, Phase IV (KMG-IV): sequencing the most valuable type-strain genomes for metagenomic binning, comparative biology and taxonomic classification.</title>
        <authorList>
            <person name="Goeker M."/>
        </authorList>
    </citation>
    <scope>NUCLEOTIDE SEQUENCE [LARGE SCALE GENOMIC DNA]</scope>
    <source>
        <strain evidence="4 5">DSM 19612</strain>
    </source>
</reference>
<dbReference type="SMART" id="SM00448">
    <property type="entry name" value="REC"/>
    <property type="match status" value="1"/>
</dbReference>
<dbReference type="RefSeq" id="WP_174496392.1">
    <property type="nucleotide sequence ID" value="NZ_CADDWK010000007.1"/>
</dbReference>
<dbReference type="GO" id="GO:0003677">
    <property type="term" value="F:DNA binding"/>
    <property type="evidence" value="ECO:0007669"/>
    <property type="project" value="InterPro"/>
</dbReference>
<feature type="domain" description="Response regulatory" evidence="2">
    <location>
        <begin position="6"/>
        <end position="120"/>
    </location>
</feature>
<organism evidence="4 5">
    <name type="scientific">Salirhabdus euzebyi</name>
    <dbReference type="NCBI Taxonomy" id="394506"/>
    <lineage>
        <taxon>Bacteria</taxon>
        <taxon>Bacillati</taxon>
        <taxon>Bacillota</taxon>
        <taxon>Bacilli</taxon>
        <taxon>Bacillales</taxon>
        <taxon>Bacillaceae</taxon>
        <taxon>Salirhabdus</taxon>
    </lineage>
</organism>
<dbReference type="EMBL" id="JACHGH010000001">
    <property type="protein sequence ID" value="MBB6451787.1"/>
    <property type="molecule type" value="Genomic_DNA"/>
</dbReference>
<dbReference type="AlphaFoldDB" id="A0A841PS74"/>
<evidence type="ECO:0000313" key="4">
    <source>
        <dbReference type="EMBL" id="MBB6451787.1"/>
    </source>
</evidence>
<keyword evidence="1" id="KW-0597">Phosphoprotein</keyword>
<evidence type="ECO:0000313" key="5">
    <source>
        <dbReference type="Proteomes" id="UP000581688"/>
    </source>
</evidence>
<dbReference type="SUPFAM" id="SSF52172">
    <property type="entry name" value="CheY-like"/>
    <property type="match status" value="1"/>
</dbReference>
<feature type="modified residue" description="4-aspartylphosphate" evidence="1">
    <location>
        <position position="57"/>
    </location>
</feature>
<evidence type="ECO:0000259" key="3">
    <source>
        <dbReference type="PROSITE" id="PS50930"/>
    </source>
</evidence>
<dbReference type="Gene3D" id="2.40.50.1020">
    <property type="entry name" value="LytTr DNA-binding domain"/>
    <property type="match status" value="1"/>
</dbReference>
<dbReference type="SMART" id="SM00850">
    <property type="entry name" value="LytTR"/>
    <property type="match status" value="1"/>
</dbReference>
<evidence type="ECO:0000259" key="2">
    <source>
        <dbReference type="PROSITE" id="PS50110"/>
    </source>
</evidence>
<dbReference type="Pfam" id="PF04397">
    <property type="entry name" value="LytTR"/>
    <property type="match status" value="1"/>
</dbReference>
<accession>A0A841PS74</accession>
<keyword evidence="5" id="KW-1185">Reference proteome</keyword>
<dbReference type="PROSITE" id="PS50930">
    <property type="entry name" value="HTH_LYTTR"/>
    <property type="match status" value="1"/>
</dbReference>